<evidence type="ECO:0000313" key="12">
    <source>
        <dbReference type="EMBL" id="MDY0746303.1"/>
    </source>
</evidence>
<comment type="caution">
    <text evidence="12">The sequence shown here is derived from an EMBL/GenBank/DDBJ whole genome shotgun (WGS) entry which is preliminary data.</text>
</comment>
<evidence type="ECO:0000256" key="7">
    <source>
        <dbReference type="ARBA" id="ARBA00023065"/>
    </source>
</evidence>
<comment type="subcellular location">
    <subcellularLocation>
        <location evidence="1">Cell membrane</location>
        <topology evidence="1">Multi-pass membrane protein</topology>
    </subcellularLocation>
</comment>
<dbReference type="PANTHER" id="PTHR10110">
    <property type="entry name" value="SODIUM/HYDROGEN EXCHANGER"/>
    <property type="match status" value="1"/>
</dbReference>
<evidence type="ECO:0000256" key="6">
    <source>
        <dbReference type="ARBA" id="ARBA00023053"/>
    </source>
</evidence>
<dbReference type="Gene3D" id="6.10.140.1330">
    <property type="match status" value="1"/>
</dbReference>
<gene>
    <name evidence="12" type="ORF">SNE35_17450</name>
</gene>
<feature type="transmembrane region" description="Helical" evidence="10">
    <location>
        <begin position="378"/>
        <end position="402"/>
    </location>
</feature>
<keyword evidence="3" id="KW-1003">Cell membrane</keyword>
<name>A0ABU5DJ23_9BURK</name>
<organism evidence="12 13">
    <name type="scientific">Roseateles agri</name>
    <dbReference type="NCBI Taxonomy" id="3098619"/>
    <lineage>
        <taxon>Bacteria</taxon>
        <taxon>Pseudomonadati</taxon>
        <taxon>Pseudomonadota</taxon>
        <taxon>Betaproteobacteria</taxon>
        <taxon>Burkholderiales</taxon>
        <taxon>Sphaerotilaceae</taxon>
        <taxon>Roseateles</taxon>
    </lineage>
</organism>
<keyword evidence="4 10" id="KW-0812">Transmembrane</keyword>
<protein>
    <submittedName>
        <fullName evidence="12">Cation:proton antiporter</fullName>
    </submittedName>
</protein>
<proteinExistence type="predicted"/>
<keyword evidence="9" id="KW-0739">Sodium transport</keyword>
<evidence type="ECO:0000256" key="2">
    <source>
        <dbReference type="ARBA" id="ARBA00022448"/>
    </source>
</evidence>
<keyword evidence="13" id="KW-1185">Reference proteome</keyword>
<feature type="transmembrane region" description="Helical" evidence="10">
    <location>
        <begin position="53"/>
        <end position="74"/>
    </location>
</feature>
<reference evidence="12 13" key="1">
    <citation type="submission" date="2023-11" db="EMBL/GenBank/DDBJ databases">
        <title>Paucibacter sp. nov., isolated from fresh soil in Korea.</title>
        <authorList>
            <person name="Le N.T.T."/>
        </authorList>
    </citation>
    <scope>NUCLEOTIDE SEQUENCE [LARGE SCALE GENOMIC DNA]</scope>
    <source>
        <strain evidence="12 13">R3-3</strain>
    </source>
</reference>
<evidence type="ECO:0000256" key="4">
    <source>
        <dbReference type="ARBA" id="ARBA00022692"/>
    </source>
</evidence>
<feature type="domain" description="Cation/H+ exchanger transmembrane" evidence="11">
    <location>
        <begin position="9"/>
        <end position="403"/>
    </location>
</feature>
<keyword evidence="2" id="KW-0813">Transport</keyword>
<evidence type="ECO:0000256" key="1">
    <source>
        <dbReference type="ARBA" id="ARBA00004651"/>
    </source>
</evidence>
<evidence type="ECO:0000256" key="10">
    <source>
        <dbReference type="SAM" id="Phobius"/>
    </source>
</evidence>
<dbReference type="PANTHER" id="PTHR10110:SF86">
    <property type="entry name" value="SODIUM_HYDROGEN EXCHANGER 7"/>
    <property type="match status" value="1"/>
</dbReference>
<dbReference type="Pfam" id="PF00999">
    <property type="entry name" value="Na_H_Exchanger"/>
    <property type="match status" value="1"/>
</dbReference>
<evidence type="ECO:0000256" key="9">
    <source>
        <dbReference type="ARBA" id="ARBA00023201"/>
    </source>
</evidence>
<dbReference type="InterPro" id="IPR006153">
    <property type="entry name" value="Cation/H_exchanger_TM"/>
</dbReference>
<evidence type="ECO:0000313" key="13">
    <source>
        <dbReference type="Proteomes" id="UP001285263"/>
    </source>
</evidence>
<dbReference type="InterPro" id="IPR018422">
    <property type="entry name" value="Cation/H_exchanger_CPA1"/>
</dbReference>
<dbReference type="Proteomes" id="UP001285263">
    <property type="component" value="Unassembled WGS sequence"/>
</dbReference>
<feature type="transmembrane region" description="Helical" evidence="10">
    <location>
        <begin position="300"/>
        <end position="324"/>
    </location>
</feature>
<feature type="transmembrane region" description="Helical" evidence="10">
    <location>
        <begin position="109"/>
        <end position="129"/>
    </location>
</feature>
<evidence type="ECO:0000256" key="3">
    <source>
        <dbReference type="ARBA" id="ARBA00022475"/>
    </source>
</evidence>
<keyword evidence="6" id="KW-0915">Sodium</keyword>
<dbReference type="RefSeq" id="WP_320424204.1">
    <property type="nucleotide sequence ID" value="NZ_JAXCLA010000005.1"/>
</dbReference>
<feature type="transmembrane region" description="Helical" evidence="10">
    <location>
        <begin position="81"/>
        <end position="103"/>
    </location>
</feature>
<evidence type="ECO:0000259" key="11">
    <source>
        <dbReference type="Pfam" id="PF00999"/>
    </source>
</evidence>
<evidence type="ECO:0000256" key="5">
    <source>
        <dbReference type="ARBA" id="ARBA00022989"/>
    </source>
</evidence>
<feature type="transmembrane region" description="Helical" evidence="10">
    <location>
        <begin position="149"/>
        <end position="167"/>
    </location>
</feature>
<feature type="transmembrane region" description="Helical" evidence="10">
    <location>
        <begin position="179"/>
        <end position="198"/>
    </location>
</feature>
<keyword evidence="8 10" id="KW-0472">Membrane</keyword>
<accession>A0ABU5DJ23</accession>
<keyword evidence="7" id="KW-0406">Ion transport</keyword>
<dbReference type="EMBL" id="JAXCLA010000005">
    <property type="protein sequence ID" value="MDY0746303.1"/>
    <property type="molecule type" value="Genomic_DNA"/>
</dbReference>
<sequence length="532" mass="56063">MATEILLVMLAAIGLAIFAERFKLQPPLLLVAVGLGLSFVPGIEPPALEPETILAIVVPPLLYSAALDFSFFSFVKRIAAILNLSVALVFASAAAVAFAAVALMPALPLAVAFILGAALAPPDAVSAVAIGRELGLPSRLMTILKGESLVNDAAALALFGVATAWALSGAEHPGSVTLAFLYAAIVGALVGMLIGRIVDRIRRRLEDPSLVTTLSVLVPFSAYALAERVHASGVVAVVFAGFTLSHRAADLGFAGRIQEREVWGVVDKLLETFAFAYMGLQLRSLMLEAQADGYALRQLAGIAIALLVVVIGVRVVWIVASELLARVRRRWSPRAQPLSWAEDAVLGWSGMRGVVTLAAAAATPVHTWAGEPLAGRSAIVLLAYVVAVGTLLLHGLTLPLLVRRLKLPPDDAEALHGQKKHAKSVMHGAARATLTGLSHEQFSAAELALAEKLMNRQAAAVQAAQELAGEGGSPTVPRLRLLTIGRAVLAAQRQALIAERDAQRLDDEVLRELLEGLDLEQALLAQKAQHLA</sequence>
<evidence type="ECO:0000256" key="8">
    <source>
        <dbReference type="ARBA" id="ARBA00023136"/>
    </source>
</evidence>
<keyword evidence="5 10" id="KW-1133">Transmembrane helix</keyword>